<name>A0AAF0Z6B4_9MICO</name>
<gene>
    <name evidence="6" type="primary">fliS</name>
    <name evidence="6" type="ORF">SANBI_003074</name>
</gene>
<dbReference type="InterPro" id="IPR003713">
    <property type="entry name" value="FliS"/>
</dbReference>
<dbReference type="PANTHER" id="PTHR34773">
    <property type="entry name" value="FLAGELLAR SECRETION CHAPERONE FLIS"/>
    <property type="match status" value="1"/>
</dbReference>
<evidence type="ECO:0000313" key="7">
    <source>
        <dbReference type="Proteomes" id="UP001304340"/>
    </source>
</evidence>
<dbReference type="Gene3D" id="1.20.120.340">
    <property type="entry name" value="Flagellar protein FliS"/>
    <property type="match status" value="1"/>
</dbReference>
<evidence type="ECO:0000256" key="3">
    <source>
        <dbReference type="ARBA" id="ARBA00022490"/>
    </source>
</evidence>
<dbReference type="NCBIfam" id="TIGR00208">
    <property type="entry name" value="fliS"/>
    <property type="match status" value="1"/>
</dbReference>
<keyword evidence="6" id="KW-0969">Cilium</keyword>
<protein>
    <submittedName>
        <fullName evidence="6">Flagellar export chaperone FliS</fullName>
    </submittedName>
</protein>
<dbReference type="PANTHER" id="PTHR34773:SF1">
    <property type="entry name" value="FLAGELLAR SECRETION CHAPERONE FLIS"/>
    <property type="match status" value="1"/>
</dbReference>
<evidence type="ECO:0000313" key="6">
    <source>
        <dbReference type="EMBL" id="WPF81761.1"/>
    </source>
</evidence>
<keyword evidence="3" id="KW-0963">Cytoplasm</keyword>
<accession>A0AAF0Z6B4</accession>
<dbReference type="AlphaFoldDB" id="A0AAF0Z6B4"/>
<dbReference type="CDD" id="cd16098">
    <property type="entry name" value="FliS"/>
    <property type="match status" value="1"/>
</dbReference>
<proteinExistence type="inferred from homology"/>
<comment type="similarity">
    <text evidence="2">Belongs to the FliS family.</text>
</comment>
<dbReference type="GO" id="GO:0071973">
    <property type="term" value="P:bacterial-type flagellum-dependent cell motility"/>
    <property type="evidence" value="ECO:0007669"/>
    <property type="project" value="TreeGrafter"/>
</dbReference>
<sequence>MSNMTSSEAQRARFLNDTVLSASPARLLTMLYDRLVLDLDRGAKAQTAGDIQEANRQLTHAQDIVAELLVTLDADAWPGGAGLKALYSHLISELVQANVTHDAARTQRCREVVEPLRNAWHEAAAELGGASSARAELATAGAPVSGGVLGVG</sequence>
<evidence type="ECO:0000256" key="4">
    <source>
        <dbReference type="ARBA" id="ARBA00022795"/>
    </source>
</evidence>
<dbReference type="GO" id="GO:0005829">
    <property type="term" value="C:cytosol"/>
    <property type="evidence" value="ECO:0007669"/>
    <property type="project" value="UniProtKB-SubCell"/>
</dbReference>
<dbReference type="SUPFAM" id="SSF101116">
    <property type="entry name" value="Flagellar export chaperone FliS"/>
    <property type="match status" value="1"/>
</dbReference>
<keyword evidence="6" id="KW-0282">Flagellum</keyword>
<dbReference type="KEGG" id="sbil:SANBI_003074"/>
<reference evidence="7" key="1">
    <citation type="submission" date="2023-11" db="EMBL/GenBank/DDBJ databases">
        <authorList>
            <person name="Helweg L.P."/>
            <person name="Kiel A."/>
            <person name="Hitz F."/>
            <person name="Ruckert-Reed C."/>
            <person name="Busche T."/>
            <person name="Kaltschmidt B."/>
            <person name="Kaltschmidt C."/>
        </authorList>
    </citation>
    <scope>NUCLEOTIDE SEQUENCE [LARGE SCALE GENOMIC DNA]</scope>
    <source>
        <strain evidence="7">4.1</strain>
    </source>
</reference>
<evidence type="ECO:0000256" key="1">
    <source>
        <dbReference type="ARBA" id="ARBA00004514"/>
    </source>
</evidence>
<keyword evidence="6" id="KW-0966">Cell projection</keyword>
<comment type="subcellular location">
    <subcellularLocation>
        <location evidence="1">Cytoplasm</location>
        <location evidence="1">Cytosol</location>
    </subcellularLocation>
</comment>
<organism evidence="6 7">
    <name type="scientific">Sanguibacter biliveldensis</name>
    <dbReference type="NCBI Taxonomy" id="3030830"/>
    <lineage>
        <taxon>Bacteria</taxon>
        <taxon>Bacillati</taxon>
        <taxon>Actinomycetota</taxon>
        <taxon>Actinomycetes</taxon>
        <taxon>Micrococcales</taxon>
        <taxon>Sanguibacteraceae</taxon>
        <taxon>Sanguibacter</taxon>
    </lineage>
</organism>
<keyword evidence="5" id="KW-0143">Chaperone</keyword>
<evidence type="ECO:0000256" key="2">
    <source>
        <dbReference type="ARBA" id="ARBA00008787"/>
    </source>
</evidence>
<dbReference type="RefSeq" id="WP_319156554.1">
    <property type="nucleotide sequence ID" value="NZ_CP138359.1"/>
</dbReference>
<dbReference type="Pfam" id="PF02561">
    <property type="entry name" value="FliS"/>
    <property type="match status" value="1"/>
</dbReference>
<evidence type="ECO:0000256" key="5">
    <source>
        <dbReference type="ARBA" id="ARBA00023186"/>
    </source>
</evidence>
<dbReference type="InterPro" id="IPR036584">
    <property type="entry name" value="FliS_sf"/>
</dbReference>
<dbReference type="GO" id="GO:0044780">
    <property type="term" value="P:bacterial-type flagellum assembly"/>
    <property type="evidence" value="ECO:0007669"/>
    <property type="project" value="InterPro"/>
</dbReference>
<dbReference type="Proteomes" id="UP001304340">
    <property type="component" value="Chromosome"/>
</dbReference>
<keyword evidence="7" id="KW-1185">Reference proteome</keyword>
<keyword evidence="4" id="KW-1005">Bacterial flagellum biogenesis</keyword>
<dbReference type="EMBL" id="CP138359">
    <property type="protein sequence ID" value="WPF81761.1"/>
    <property type="molecule type" value="Genomic_DNA"/>
</dbReference>